<evidence type="ECO:0000256" key="2">
    <source>
        <dbReference type="SAM" id="Phobius"/>
    </source>
</evidence>
<dbReference type="AlphaFoldDB" id="X6MPN9"/>
<evidence type="ECO:0000313" key="4">
    <source>
        <dbReference type="Proteomes" id="UP000023152"/>
    </source>
</evidence>
<feature type="transmembrane region" description="Helical" evidence="2">
    <location>
        <begin position="160"/>
        <end position="184"/>
    </location>
</feature>
<dbReference type="Proteomes" id="UP000023152">
    <property type="component" value="Unassembled WGS sequence"/>
</dbReference>
<proteinExistence type="predicted"/>
<keyword evidence="2" id="KW-1133">Transmembrane helix</keyword>
<evidence type="ECO:0000256" key="1">
    <source>
        <dbReference type="SAM" id="MobiDB-lite"/>
    </source>
</evidence>
<gene>
    <name evidence="3" type="ORF">RFI_22306</name>
</gene>
<accession>X6MPN9</accession>
<dbReference type="OrthoDB" id="440385at2759"/>
<keyword evidence="2" id="KW-0472">Membrane</keyword>
<sequence length="211" mass="24332">MLCINPKMSFEILVMLRPKKKQELKPATKKTDTNPENDFVEYEYSSEGSMNGHIASHSNPITNTYPNTYPNAYSNVFPSNSSSQGTGAIGTGMMNEEDEPPLLEGKGCVGEQKQKKKKKRLGINFHNIWEKTLYVLIPRKNLDEQNIGRRGFGRTDYILFYLRLFDAVGVYTTFSVVIYFFNLIGKKNKNKKINQQLKQGPKIKLWLYLWF</sequence>
<feature type="region of interest" description="Disordered" evidence="1">
    <location>
        <begin position="83"/>
        <end position="111"/>
    </location>
</feature>
<reference evidence="3 4" key="1">
    <citation type="journal article" date="2013" name="Curr. Biol.">
        <title>The Genome of the Foraminiferan Reticulomyxa filosa.</title>
        <authorList>
            <person name="Glockner G."/>
            <person name="Hulsmann N."/>
            <person name="Schleicher M."/>
            <person name="Noegel A.A."/>
            <person name="Eichinger L."/>
            <person name="Gallinger C."/>
            <person name="Pawlowski J."/>
            <person name="Sierra R."/>
            <person name="Euteneuer U."/>
            <person name="Pillet L."/>
            <person name="Moustafa A."/>
            <person name="Platzer M."/>
            <person name="Groth M."/>
            <person name="Szafranski K."/>
            <person name="Schliwa M."/>
        </authorList>
    </citation>
    <scope>NUCLEOTIDE SEQUENCE [LARGE SCALE GENOMIC DNA]</scope>
</reference>
<protein>
    <submittedName>
        <fullName evidence="3">Uncharacterized protein</fullName>
    </submittedName>
</protein>
<dbReference type="EMBL" id="ASPP01019507">
    <property type="protein sequence ID" value="ETO15060.1"/>
    <property type="molecule type" value="Genomic_DNA"/>
</dbReference>
<keyword evidence="2" id="KW-0812">Transmembrane</keyword>
<keyword evidence="4" id="KW-1185">Reference proteome</keyword>
<comment type="caution">
    <text evidence="3">The sequence shown here is derived from an EMBL/GenBank/DDBJ whole genome shotgun (WGS) entry which is preliminary data.</text>
</comment>
<organism evidence="3 4">
    <name type="scientific">Reticulomyxa filosa</name>
    <dbReference type="NCBI Taxonomy" id="46433"/>
    <lineage>
        <taxon>Eukaryota</taxon>
        <taxon>Sar</taxon>
        <taxon>Rhizaria</taxon>
        <taxon>Retaria</taxon>
        <taxon>Foraminifera</taxon>
        <taxon>Monothalamids</taxon>
        <taxon>Reticulomyxidae</taxon>
        <taxon>Reticulomyxa</taxon>
    </lineage>
</organism>
<name>X6MPN9_RETFI</name>
<evidence type="ECO:0000313" key="3">
    <source>
        <dbReference type="EMBL" id="ETO15060.1"/>
    </source>
</evidence>